<keyword evidence="9" id="KW-1039">Host endosome</keyword>
<feature type="transmembrane region" description="Helical" evidence="14">
    <location>
        <begin position="151"/>
        <end position="169"/>
    </location>
</feature>
<evidence type="ECO:0000256" key="3">
    <source>
        <dbReference type="ARBA" id="ARBA00022692"/>
    </source>
</evidence>
<sequence>MKSSKSDLFIYKTWVKLLVLYFIMFAMSSVVPIVAYFPGYGFPCYFNALVNYSSLNLTTRNVAKHITPTLYLEAPEMFTYITITFIIDCVVAMYYFVGAIAIIKARKKHVVSLTTLSQWISLVGTPTIVLMGMWRLWTIQLFIQVLSYKHIYLAAFVYTMHFMISFVHVQCNISRNSKLWAIKVLEQGIPRGTLLESVVIIYKTVIVNIQLFCLGLEMLVFSLSFMMAVGNSFYVVVSDVVFGAINLHFCLLVMWFLITELYLVKYLQLQLGFHMGAAISCLILILPLWRYETVFVNANLKTPIIVNIYVMLATIILFSIIRLFRLCKSESKPIYAALPVKTSAATKMHRIREKLSKIQSSNGPSLMEEESMSETEDEV</sequence>
<evidence type="ECO:0000256" key="9">
    <source>
        <dbReference type="ARBA" id="ARBA00023046"/>
    </source>
</evidence>
<keyword evidence="12" id="KW-0325">Glycoprotein</keyword>
<gene>
    <name evidence="15" type="primary">ORF42</name>
</gene>
<feature type="transmembrane region" description="Helical" evidence="14">
    <location>
        <begin position="304"/>
        <end position="324"/>
    </location>
</feature>
<feature type="compositionally biased region" description="Acidic residues" evidence="13">
    <location>
        <begin position="367"/>
        <end position="379"/>
    </location>
</feature>
<keyword evidence="5" id="KW-0946">Virion</keyword>
<feature type="transmembrane region" description="Helical" evidence="14">
    <location>
        <begin position="271"/>
        <end position="289"/>
    </location>
</feature>
<evidence type="ECO:0000256" key="12">
    <source>
        <dbReference type="ARBA" id="ARBA00023180"/>
    </source>
</evidence>
<evidence type="ECO:0000256" key="7">
    <source>
        <dbReference type="ARBA" id="ARBA00022879"/>
    </source>
</evidence>
<feature type="transmembrane region" description="Helical" evidence="14">
    <location>
        <begin position="110"/>
        <end position="131"/>
    </location>
</feature>
<accession>A0A2Z5U651</accession>
<evidence type="ECO:0000313" key="15">
    <source>
        <dbReference type="EMBL" id="BBB06488.1"/>
    </source>
</evidence>
<feature type="transmembrane region" description="Helical" evidence="14">
    <location>
        <begin position="77"/>
        <end position="103"/>
    </location>
</feature>
<dbReference type="Pfam" id="PF01528">
    <property type="entry name" value="Herpes_glycop"/>
    <property type="match status" value="1"/>
</dbReference>
<evidence type="ECO:0000256" key="14">
    <source>
        <dbReference type="SAM" id="Phobius"/>
    </source>
</evidence>
<dbReference type="PRINTS" id="PR00333">
    <property type="entry name" value="HSVINTEGRLMP"/>
</dbReference>
<evidence type="ECO:0000256" key="11">
    <source>
        <dbReference type="ARBA" id="ARBA00023157"/>
    </source>
</evidence>
<evidence type="ECO:0000256" key="8">
    <source>
        <dbReference type="ARBA" id="ARBA00022989"/>
    </source>
</evidence>
<keyword evidence="11" id="KW-1015">Disulfide bond</keyword>
<keyword evidence="3 14" id="KW-0812">Transmembrane</keyword>
<keyword evidence="2" id="KW-1048">Host nucleus</keyword>
<comment type="function">
    <text evidence="1">Envelope glycoprotein important for virion assembly and egress. Plays a role in the correct incorporation of gH-gL into virion membrane. Directs the glycoprotein N (gN) to the host trans-Golgi network.</text>
</comment>
<keyword evidence="8 14" id="KW-1133">Transmembrane helix</keyword>
<dbReference type="HAMAP" id="MF_04035">
    <property type="entry name" value="HSV_GM"/>
    <property type="match status" value="1"/>
</dbReference>
<protein>
    <submittedName>
        <fullName evidence="15">Glycoprotein M</fullName>
    </submittedName>
</protein>
<dbReference type="InterPro" id="IPR000785">
    <property type="entry name" value="Herpes_glycop_M"/>
</dbReference>
<keyword evidence="7" id="KW-0261">Viral envelope protein</keyword>
<evidence type="ECO:0000313" key="16">
    <source>
        <dbReference type="Proteomes" id="UP000289908"/>
    </source>
</evidence>
<evidence type="ECO:0000256" key="4">
    <source>
        <dbReference type="ARBA" id="ARBA00022812"/>
    </source>
</evidence>
<dbReference type="KEGG" id="vg:41701479"/>
<evidence type="ECO:0000256" key="10">
    <source>
        <dbReference type="ARBA" id="ARBA00023136"/>
    </source>
</evidence>
<dbReference type="OrthoDB" id="7915at10239"/>
<proteinExistence type="inferred from homology"/>
<feature type="transmembrane region" description="Helical" evidence="14">
    <location>
        <begin position="211"/>
        <end position="234"/>
    </location>
</feature>
<evidence type="ECO:0000256" key="6">
    <source>
        <dbReference type="ARBA" id="ARBA00022870"/>
    </source>
</evidence>
<keyword evidence="16" id="KW-1185">Reference proteome</keyword>
<evidence type="ECO:0000256" key="13">
    <source>
        <dbReference type="SAM" id="MobiDB-lite"/>
    </source>
</evidence>
<keyword evidence="6" id="KW-1043">Host membrane</keyword>
<organism evidence="15">
    <name type="scientific">Rhinolophus gammaherpesvirus 1</name>
    <dbReference type="NCBI Taxonomy" id="2054179"/>
    <lineage>
        <taxon>Viruses</taxon>
        <taxon>Duplodnaviria</taxon>
        <taxon>Heunggongvirae</taxon>
        <taxon>Peploviricota</taxon>
        <taxon>Herviviricetes</taxon>
        <taxon>Herpesvirales</taxon>
        <taxon>Orthoherpesviridae</taxon>
        <taxon>Gammaherpesvirinae</taxon>
        <taxon>Percavirus</taxon>
        <taxon>Percavirus rhinolophidgamma1</taxon>
    </lineage>
</organism>
<dbReference type="Proteomes" id="UP000289908">
    <property type="component" value="Segment"/>
</dbReference>
<dbReference type="GO" id="GO:0019031">
    <property type="term" value="C:viral envelope"/>
    <property type="evidence" value="ECO:0007669"/>
    <property type="project" value="UniProtKB-KW"/>
</dbReference>
<evidence type="ECO:0000256" key="2">
    <source>
        <dbReference type="ARBA" id="ARBA00022562"/>
    </source>
</evidence>
<dbReference type="RefSeq" id="YP_009551849.1">
    <property type="nucleotide sequence ID" value="NC_040539.1"/>
</dbReference>
<keyword evidence="10 14" id="KW-0472">Membrane</keyword>
<name>A0A2Z5U651_9GAMA</name>
<evidence type="ECO:0000256" key="5">
    <source>
        <dbReference type="ARBA" id="ARBA00022844"/>
    </source>
</evidence>
<keyword evidence="4" id="KW-1040">Host Golgi apparatus</keyword>
<reference evidence="15" key="1">
    <citation type="submission" date="2017-11" db="EMBL/GenBank/DDBJ databases">
        <title>Complete genome of Rhinolophus gammaherpesvirus-1.</title>
        <authorList>
            <person name="Maeda K."/>
            <person name="Noguchi K."/>
        </authorList>
    </citation>
    <scope>NUCLEOTIDE SEQUENCE [LARGE SCALE GENOMIC DNA]</scope>
    <source>
        <strain evidence="15">BV1</strain>
    </source>
</reference>
<feature type="transmembrane region" description="Helical" evidence="14">
    <location>
        <begin position="14"/>
        <end position="37"/>
    </location>
</feature>
<dbReference type="GeneID" id="41701479"/>
<evidence type="ECO:0000256" key="1">
    <source>
        <dbReference type="ARBA" id="ARBA00003017"/>
    </source>
</evidence>
<feature type="transmembrane region" description="Helical" evidence="14">
    <location>
        <begin position="240"/>
        <end position="264"/>
    </location>
</feature>
<dbReference type="EMBL" id="LC333428">
    <property type="protein sequence ID" value="BBB06488.1"/>
    <property type="molecule type" value="Genomic_DNA"/>
</dbReference>
<feature type="region of interest" description="Disordered" evidence="13">
    <location>
        <begin position="358"/>
        <end position="379"/>
    </location>
</feature>